<evidence type="ECO:0000313" key="18">
    <source>
        <dbReference type="EMBL" id="EBW5463920.1"/>
    </source>
</evidence>
<protein>
    <submittedName>
        <fullName evidence="1">Uncharacterized protein</fullName>
    </submittedName>
</protein>
<reference evidence="59" key="2">
    <citation type="journal article" date="2018" name="Genome Biol.">
        <title>SKESA: strategic k-mer extension for scrupulous assemblies.</title>
        <authorList>
            <person name="Souvorov A."/>
            <person name="Agarwala R."/>
            <person name="Lipman D.J."/>
        </authorList>
    </citation>
    <scope>NUCLEOTIDE SEQUENCE</scope>
    <source>
        <strain evidence="61">0508R6762</strain>
        <strain evidence="71">1730</strain>
        <strain evidence="70">1743</strain>
        <strain evidence="59">1823</strain>
        <strain evidence="68">2011-60-1378-1</strain>
        <strain evidence="66">2011-60-200-1</strain>
        <strain evidence="67">INSP 24</strain>
        <strain evidence="64">IVB 1544</strain>
        <strain evidence="69">IVB 232</strain>
        <strain evidence="63">M140</strain>
        <strain evidence="62">M155</strain>
        <strain evidence="60">Salmonella enterica</strain>
        <strain evidence="65">USFW 318</strain>
    </source>
</reference>
<accession>A0A3Z9QPU5</accession>
<evidence type="ECO:0000313" key="12">
    <source>
        <dbReference type="EMBL" id="EBW1782047.1"/>
    </source>
</evidence>
<evidence type="ECO:0000313" key="16">
    <source>
        <dbReference type="EMBL" id="EBW3629915.1"/>
    </source>
</evidence>
<dbReference type="EMBL" id="DAAMEY010000016">
    <property type="protein sequence ID" value="HAC6366155.1"/>
    <property type="molecule type" value="Genomic_DNA"/>
</dbReference>
<dbReference type="EMBL" id="AAKSLO010000014">
    <property type="protein sequence ID" value="ECV5317552.1"/>
    <property type="molecule type" value="Genomic_DNA"/>
</dbReference>
<evidence type="ECO:0000313" key="7">
    <source>
        <dbReference type="EMBL" id="EBU9273688.1"/>
    </source>
</evidence>
<reference evidence="3" key="9">
    <citation type="submission" date="2020-09" db="EMBL/GenBank/DDBJ databases">
        <authorList>
            <person name="Zund M."/>
        </authorList>
    </citation>
    <scope>NUCLEOTIDE SEQUENCE</scope>
    <source>
        <strain evidence="3">S.Tm LT2p22_assembled</strain>
    </source>
</reference>
<evidence type="ECO:0000313" key="24">
    <source>
        <dbReference type="EMBL" id="EBX3680402.1"/>
    </source>
</evidence>
<dbReference type="EMBL" id="AAHHPA010000006">
    <property type="protein sequence ID" value="EBW1782047.1"/>
    <property type="molecule type" value="Genomic_DNA"/>
</dbReference>
<dbReference type="EMBL" id="AAKOJR010000010">
    <property type="protein sequence ID" value="ECT9385051.1"/>
    <property type="molecule type" value="Genomic_DNA"/>
</dbReference>
<evidence type="ECO:0000313" key="70">
    <source>
        <dbReference type="EMBL" id="HAC6627445.1"/>
    </source>
</evidence>
<evidence type="ECO:0000313" key="17">
    <source>
        <dbReference type="EMBL" id="EBW4067150.1"/>
    </source>
</evidence>
<accession>A0A0F7JAI7</accession>
<evidence type="ECO:0000313" key="42">
    <source>
        <dbReference type="EMBL" id="EBZ0248287.1"/>
    </source>
</evidence>
<evidence type="ECO:0000313" key="76">
    <source>
        <dbReference type="Proteomes" id="UP000034636"/>
    </source>
</evidence>
<evidence type="ECO:0000313" key="6">
    <source>
        <dbReference type="EMBL" id="EBU8558903.1"/>
    </source>
</evidence>
<dbReference type="EMBL" id="AAHNIA010000021">
    <property type="protein sequence ID" value="EBY1702755.1"/>
    <property type="molecule type" value="Genomic_DNA"/>
</dbReference>
<proteinExistence type="predicted"/>
<evidence type="ECO:0000313" key="30">
    <source>
        <dbReference type="EMBL" id="EBY1962325.1"/>
    </source>
</evidence>
<evidence type="ECO:0000313" key="69">
    <source>
        <dbReference type="EMBL" id="HAC6593784.1"/>
    </source>
</evidence>
<dbReference type="EMBL" id="AAHDKE010000017">
    <property type="protein sequence ID" value="EBU8558903.1"/>
    <property type="molecule type" value="Genomic_DNA"/>
</dbReference>
<evidence type="ECO:0000313" key="77">
    <source>
        <dbReference type="Proteomes" id="UP000338496"/>
    </source>
</evidence>
<dbReference type="EMBL" id="AAHKWL010000015">
    <property type="protein sequence ID" value="EBX3169850.1"/>
    <property type="molecule type" value="Genomic_DNA"/>
</dbReference>
<dbReference type="EMBL" id="AAHDEX010000018">
    <property type="protein sequence ID" value="EBU8019485.1"/>
    <property type="molecule type" value="Genomic_DNA"/>
</dbReference>
<dbReference type="EMBL" id="DAAMER010000011">
    <property type="protein sequence ID" value="HAC6327516.1"/>
    <property type="molecule type" value="Genomic_DNA"/>
</dbReference>
<evidence type="ECO:0000313" key="27">
    <source>
        <dbReference type="EMBL" id="EBX8407779.1"/>
    </source>
</evidence>
<dbReference type="EMBL" id="DAAMGT010000009">
    <property type="protein sequence ID" value="HAC6593784.1"/>
    <property type="molecule type" value="Genomic_DNA"/>
</dbReference>
<evidence type="ECO:0000313" key="8">
    <source>
        <dbReference type="EMBL" id="EBV0612908.1"/>
    </source>
</evidence>
<evidence type="ECO:0000313" key="26">
    <source>
        <dbReference type="EMBL" id="EBX5044999.1"/>
    </source>
</evidence>
<evidence type="ECO:0000313" key="59">
    <source>
        <dbReference type="EMBL" id="HAB6628032.1"/>
    </source>
</evidence>
<dbReference type="EMBL" id="AAKMFH010000013">
    <property type="protein sequence ID" value="ECT2643777.1"/>
    <property type="molecule type" value="Genomic_DNA"/>
</dbReference>
<evidence type="ECO:0000313" key="55">
    <source>
        <dbReference type="EMBL" id="ECV3680896.1"/>
    </source>
</evidence>
<evidence type="ECO:0000313" key="4">
    <source>
        <dbReference type="EMBL" id="EBS0213616.1"/>
    </source>
</evidence>
<dbReference type="Proteomes" id="UP000839909">
    <property type="component" value="Unassembled WGS sequence"/>
</dbReference>
<evidence type="ECO:0000313" key="33">
    <source>
        <dbReference type="EMBL" id="EBY4804088.1"/>
    </source>
</evidence>
<dbReference type="EMBL" id="AAHNPB010000017">
    <property type="protein sequence ID" value="EBY2570065.1"/>
    <property type="molecule type" value="Genomic_DNA"/>
</dbReference>
<dbReference type="EMBL" id="AAHKXC010000010">
    <property type="protein sequence ID" value="EBX3241714.1"/>
    <property type="molecule type" value="Genomic_DNA"/>
</dbReference>
<evidence type="ECO:0000313" key="13">
    <source>
        <dbReference type="EMBL" id="EBW1893321.1"/>
    </source>
</evidence>
<dbReference type="EMBL" id="AAHDPU010000015">
    <property type="protein sequence ID" value="EBU9273688.1"/>
    <property type="molecule type" value="Genomic_DNA"/>
</dbReference>
<evidence type="ECO:0000313" key="5">
    <source>
        <dbReference type="EMBL" id="EBU8019485.1"/>
    </source>
</evidence>
<organism evidence="1 76">
    <name type="scientific">Salmonella typhimurium</name>
    <dbReference type="NCBI Taxonomy" id="90371"/>
    <lineage>
        <taxon>Bacteria</taxon>
        <taxon>Pseudomonadati</taxon>
        <taxon>Pseudomonadota</taxon>
        <taxon>Gammaproteobacteria</taxon>
        <taxon>Enterobacterales</taxon>
        <taxon>Enterobacteriaceae</taxon>
        <taxon>Salmonella</taxon>
    </lineage>
</organism>
<evidence type="ECO:0000313" key="44">
    <source>
        <dbReference type="EMBL" id="EBZ2313242.1"/>
    </source>
</evidence>
<evidence type="ECO:0000313" key="65">
    <source>
        <dbReference type="EMBL" id="HAC6357458.1"/>
    </source>
</evidence>
<dbReference type="EMBL" id="AAHLAQ010000018">
    <property type="protein sequence ID" value="EBX3680402.1"/>
    <property type="molecule type" value="Genomic_DNA"/>
</dbReference>
<evidence type="ECO:0000313" key="62">
    <source>
        <dbReference type="EMBL" id="HAC6305891.1"/>
    </source>
</evidence>
<evidence type="ECO:0000313" key="32">
    <source>
        <dbReference type="EMBL" id="EBY4781591.1"/>
    </source>
</evidence>
<dbReference type="EMBL" id="AAIGQE010000011">
    <property type="protein sequence ID" value="ECE0296721.1"/>
    <property type="molecule type" value="Genomic_DNA"/>
</dbReference>
<dbReference type="EMBL" id="AAHPTQ010000016">
    <property type="protein sequence ID" value="EBZ0113241.1"/>
    <property type="molecule type" value="Genomic_DNA"/>
</dbReference>
<evidence type="ECO:0000313" key="74">
    <source>
        <dbReference type="EMBL" id="MIT49576.1"/>
    </source>
</evidence>
<evidence type="ECO:0000313" key="23">
    <source>
        <dbReference type="EMBL" id="EBX3241714.1"/>
    </source>
</evidence>
<dbReference type="EMBL" id="AALARJ010000015">
    <property type="protein sequence ID" value="ECX7014833.1"/>
    <property type="molecule type" value="Genomic_DNA"/>
</dbReference>
<dbReference type="EMBL" id="RVDJ01000016">
    <property type="protein sequence ID" value="MLP86840.1"/>
    <property type="molecule type" value="Genomic_DNA"/>
</dbReference>
<evidence type="ECO:0000313" key="38">
    <source>
        <dbReference type="EMBL" id="EBY6520833.1"/>
    </source>
</evidence>
<accession>A0A5K1UYK7</accession>
<dbReference type="EMBL" id="AAGUIJ010000130">
    <property type="protein sequence ID" value="EBS0213616.1"/>
    <property type="molecule type" value="Genomic_DNA"/>
</dbReference>
<evidence type="ECO:0000313" key="1">
    <source>
        <dbReference type="EMBL" id="AKH08226.1"/>
    </source>
</evidence>
<evidence type="ECO:0000313" key="58">
    <source>
        <dbReference type="EMBL" id="ECX7014833.1"/>
    </source>
</evidence>
<evidence type="ECO:0000313" key="66">
    <source>
        <dbReference type="EMBL" id="HAC6366155.1"/>
    </source>
</evidence>
<evidence type="ECO:0000313" key="14">
    <source>
        <dbReference type="EMBL" id="EBW2868522.1"/>
    </source>
</evidence>
<dbReference type="EMBL" id="AAHLLT010000019">
    <property type="protein sequence ID" value="EBX5030053.1"/>
    <property type="molecule type" value="Genomic_DNA"/>
</dbReference>
<dbReference type="EMBL" id="AAHEAV010000019">
    <property type="protein sequence ID" value="EBV0612908.1"/>
    <property type="molecule type" value="Genomic_DNA"/>
</dbReference>
<dbReference type="EMBL" id="CP011428">
    <property type="protein sequence ID" value="AKH08226.1"/>
    <property type="molecule type" value="Genomic_DNA"/>
</dbReference>
<dbReference type="EMBL" id="AAHEJJ010000017">
    <property type="protein sequence ID" value="EBV1697655.1"/>
    <property type="molecule type" value="Genomic_DNA"/>
</dbReference>
<dbReference type="EMBL" id="AAHOSV010000008">
    <property type="protein sequence ID" value="EBY6858416.1"/>
    <property type="molecule type" value="Genomic_DNA"/>
</dbReference>
<dbReference type="EMBL" id="AAKRYX010000031">
    <property type="protein sequence ID" value="ECV3680896.1"/>
    <property type="molecule type" value="Genomic_DNA"/>
</dbReference>
<dbReference type="EMBL" id="AAHOQI010000021">
    <property type="protein sequence ID" value="EBY6520833.1"/>
    <property type="molecule type" value="Genomic_DNA"/>
</dbReference>
<dbReference type="EMBL" id="DAAMKP010000016">
    <property type="protein sequence ID" value="HAC6979994.1"/>
    <property type="molecule type" value="Genomic_DNA"/>
</dbReference>
<evidence type="ECO:0000313" key="49">
    <source>
        <dbReference type="EMBL" id="ECT2643777.1"/>
    </source>
</evidence>
<evidence type="ECO:0000313" key="68">
    <source>
        <dbReference type="EMBL" id="HAC6418291.1"/>
    </source>
</evidence>
<dbReference type="EMBL" id="DAAMEV010000018">
    <property type="protein sequence ID" value="HAC6352394.1"/>
    <property type="molecule type" value="Genomic_DNA"/>
</dbReference>
<dbReference type="EMBL" id="AAKMBA010000007">
    <property type="protein sequence ID" value="ECT2112680.1"/>
    <property type="molecule type" value="Genomic_DNA"/>
</dbReference>
<dbReference type="EMBL" id="AAHIFU010000012">
    <property type="protein sequence ID" value="EBW4067150.1"/>
    <property type="molecule type" value="Genomic_DNA"/>
</dbReference>
<evidence type="ECO:0000313" key="20">
    <source>
        <dbReference type="EMBL" id="EBW7329568.1"/>
    </source>
</evidence>
<evidence type="ECO:0000313" key="35">
    <source>
        <dbReference type="EMBL" id="EBY5999059.1"/>
    </source>
</evidence>
<evidence type="ECO:0000313" key="60">
    <source>
        <dbReference type="EMBL" id="HAB6748012.1"/>
    </source>
</evidence>
<dbReference type="Proteomes" id="UP000839905">
    <property type="component" value="Unassembled WGS sequence"/>
</dbReference>
<dbReference type="EMBL" id="AAHNKE010000015">
    <property type="protein sequence ID" value="EBY1962325.1"/>
    <property type="molecule type" value="Genomic_DNA"/>
</dbReference>
<reference evidence="54" key="6">
    <citation type="submission" date="2018-08" db="EMBL/GenBank/DDBJ databases">
        <authorList>
            <consortium name="PulseNet: The National Subtyping Network for Foodborne Disease Surveillance"/>
            <person name="Tarr C.L."/>
            <person name="Trees E."/>
            <person name="Katz L.S."/>
            <person name="Carleton-Romer H.A."/>
            <person name="Stroika S."/>
            <person name="Kucerova Z."/>
            <person name="Roache K.F."/>
            <person name="Sabol A.L."/>
            <person name="Besser J."/>
            <person name="Gerner-Smidt P."/>
        </authorList>
    </citation>
    <scope>NUCLEOTIDE SEQUENCE</scope>
    <source>
        <strain evidence="46">2015AM-1156</strain>
        <strain evidence="51">2015AM-1487</strain>
        <strain evidence="58">PNUSAS001079</strain>
        <strain evidence="54">PNUSAS008736</strain>
        <strain evidence="50">PNUSAS016738</strain>
        <strain evidence="47">PNUSAS034928</strain>
        <strain evidence="56">PNUSAS041296</strain>
        <strain evidence="53">PNUSAS046449</strain>
    </source>
</reference>
<evidence type="ECO:0000313" key="67">
    <source>
        <dbReference type="EMBL" id="HAC6376134.1"/>
    </source>
</evidence>
<evidence type="ECO:0000313" key="22">
    <source>
        <dbReference type="EMBL" id="EBX3169850.1"/>
    </source>
</evidence>
<dbReference type="EMBL" id="AAHIDF010000023">
    <property type="protein sequence ID" value="EBW3629915.1"/>
    <property type="molecule type" value="Genomic_DNA"/>
</dbReference>
<evidence type="ECO:0000313" key="51">
    <source>
        <dbReference type="EMBL" id="ECT9385051.1"/>
    </source>
</evidence>
<evidence type="ECO:0000313" key="31">
    <source>
        <dbReference type="EMBL" id="EBY2570065.1"/>
    </source>
</evidence>
<dbReference type="EMBL" id="AAKOMN010000023">
    <property type="protein sequence ID" value="ECT9796477.1"/>
    <property type="molecule type" value="Genomic_DNA"/>
</dbReference>
<dbReference type="EMBL" id="AAKKWR010000020">
    <property type="protein sequence ID" value="ECS8351820.1"/>
    <property type="molecule type" value="Genomic_DNA"/>
</dbReference>
<dbReference type="EMBL" id="LR881463">
    <property type="protein sequence ID" value="CAD5309875.1"/>
    <property type="molecule type" value="Genomic_DNA"/>
</dbReference>
<dbReference type="EMBL" id="AAHOMW010000018">
    <property type="protein sequence ID" value="EBY5999059.1"/>
    <property type="molecule type" value="Genomic_DNA"/>
</dbReference>
<dbReference type="Proteomes" id="UP000034636">
    <property type="component" value="Chromosome"/>
</dbReference>
<evidence type="ECO:0000313" key="37">
    <source>
        <dbReference type="EMBL" id="EBY6451781.1"/>
    </source>
</evidence>
<dbReference type="EMBL" id="DAAMEU010000015">
    <property type="protein sequence ID" value="HAC6357458.1"/>
    <property type="molecule type" value="Genomic_DNA"/>
</dbReference>
<dbReference type="Proteomes" id="UP000885258">
    <property type="component" value="Unassembled WGS sequence"/>
</dbReference>
<dbReference type="EMBL" id="DAAMEN010000027">
    <property type="protein sequence ID" value="HAC6305891.1"/>
    <property type="molecule type" value="Genomic_DNA"/>
</dbReference>
<dbReference type="EMBL" id="AAHNEX010000014">
    <property type="protein sequence ID" value="EBY1262228.1"/>
    <property type="molecule type" value="Genomic_DNA"/>
</dbReference>
<dbReference type="EMBL" id="AAHOEP010000011">
    <property type="protein sequence ID" value="EBY4804088.1"/>
    <property type="molecule type" value="Genomic_DNA"/>
</dbReference>
<dbReference type="Proteomes" id="UP000338496">
    <property type="component" value="Unassembled WGS sequence"/>
</dbReference>
<dbReference type="EMBL" id="AP023291">
    <property type="protein sequence ID" value="BCH83815.1"/>
    <property type="molecule type" value="Genomic_DNA"/>
</dbReference>
<evidence type="ECO:0000313" key="19">
    <source>
        <dbReference type="EMBL" id="EBW6891235.1"/>
    </source>
</evidence>
<dbReference type="EMBL" id="AAHOPU010000018">
    <property type="protein sequence ID" value="EBY6451781.1"/>
    <property type="molecule type" value="Genomic_DNA"/>
</dbReference>
<evidence type="ECO:0000313" key="2">
    <source>
        <dbReference type="EMBL" id="BCH83815.1"/>
    </source>
</evidence>
<dbReference type="EMBL" id="AAHIBQ010000010">
    <property type="protein sequence ID" value="EBW3417748.1"/>
    <property type="molecule type" value="Genomic_DNA"/>
</dbReference>
<evidence type="ECO:0000313" key="40">
    <source>
        <dbReference type="EMBL" id="EBY7544439.1"/>
    </source>
</evidence>
<gene>
    <name evidence="58" type="ORF">AQ530_16550</name>
    <name evidence="74" type="ORF">AU613_11940</name>
    <name evidence="54" type="ORF">B1P38_17225</name>
    <name evidence="47" type="ORF">C5W43_22150</name>
    <name evidence="45" type="ORF">CE70_16390</name>
    <name evidence="46" type="ORF">CEQ70_20610</name>
    <name evidence="50" type="ORF">CFF58_19330</name>
    <name evidence="51" type="ORF">CIX60_17840</name>
    <name evidence="12" type="ORF">CPS79_05830</name>
    <name evidence="13" type="ORF">CQO33_17595</name>
    <name evidence="52" type="ORF">CSG22_19870</name>
    <name evidence="32" type="ORF">D4361_16350</name>
    <name evidence="33" type="ORF">D4387_12835</name>
    <name evidence="34" type="ORF">D4422_14225</name>
    <name evidence="39" type="ORF">D5823_08270</name>
    <name evidence="35" type="ORF">D5N86_16185</name>
    <name evidence="36" type="ORF">D5N95_16480</name>
    <name evidence="37" type="ORF">D5O82_17455</name>
    <name evidence="38" type="ORF">D5P17_18020</name>
    <name evidence="41" type="ORF">D5X47_16870</name>
    <name evidence="42" type="ORF">D5Y28_19535</name>
    <name evidence="43" type="ORF">D6422_16585</name>
    <name evidence="40" type="ORF">D6J79_18460</name>
    <name evidence="44" type="ORF">D8S24_18020</name>
    <name evidence="5" type="ORF">DLB93_18355</name>
    <name evidence="6" type="ORF">DLR28_17440</name>
    <name evidence="56" type="ORF">DMI89_18430</name>
    <name evidence="7" type="ORF">DMO92_16735</name>
    <name evidence="10" type="ORF">DN165_16015</name>
    <name evidence="55" type="ORF">DNB97_16005</name>
    <name evidence="8" type="ORF">DNM27_16265</name>
    <name evidence="9" type="ORF">DNZ37_16975</name>
    <name evidence="11" type="ORF">DO533_02450</name>
    <name evidence="19" type="ORF">DP680_16805</name>
    <name evidence="14" type="ORF">DPB42_09245</name>
    <name evidence="15" type="ORF">DPD91_10675</name>
    <name evidence="16" type="ORF">DPF41_17765</name>
    <name evidence="17" type="ORF">DPF68_11915</name>
    <name evidence="18" type="ORF">DPS76_15955</name>
    <name evidence="20" type="ORF">DQD22_17065</name>
    <name evidence="21" type="ORF">DQR44_15050</name>
    <name evidence="75" type="ORF">DRM14_16175</name>
    <name evidence="22" type="ORF">DRT38_16040</name>
    <name evidence="23" type="ORF">DRT61_05470</name>
    <name evidence="24" type="ORF">DRV05_15755</name>
    <name evidence="26" type="ORF">DSF94_16205</name>
    <name evidence="25" type="ORF">DSG41_13065</name>
    <name evidence="27" type="ORF">DTF68_14850</name>
    <name evidence="29" type="ORF">DU071_12545</name>
    <name evidence="30" type="ORF">DU223_15210</name>
    <name evidence="53" type="ORF">DU657_11425</name>
    <name evidence="31" type="ORF">DU879_15520</name>
    <name evidence="28" type="ORF">DUV75_17065</name>
    <name evidence="57" type="ORF">DWU22_12820</name>
    <name evidence="49" type="ORF">DY580_08320</name>
    <name evidence="48" type="ORF">DYM27_04490</name>
    <name evidence="61" type="ORF">G0A05_16620</name>
    <name evidence="63" type="ORF">G0A92_13375</name>
    <name evidence="62" type="ORF">G0A96_21745</name>
    <name evidence="65" type="ORF">G0B03_18595</name>
    <name evidence="64" type="ORF">G0B05_17485</name>
    <name evidence="67" type="ORF">G0B07_17865</name>
    <name evidence="66" type="ORF">G0B08_16300</name>
    <name evidence="68" type="ORF">G0B12_16865</name>
    <name evidence="70" type="ORF">G0B96_18475</name>
    <name evidence="71" type="ORF">G0C03_16155</name>
    <name evidence="69" type="ORF">G0C04_14620</name>
    <name evidence="72" type="ORF">G0E15_17240</name>
    <name evidence="73" type="ORF">G0E20_14040</name>
    <name evidence="59" type="ORF">GYI77_17470</name>
    <name evidence="60" type="ORF">GYJ04_19320</name>
    <name evidence="4" type="ORF">NG06_18335</name>
    <name evidence="1" type="ORF">SE14_02750</name>
    <name evidence="2" type="ORF">SEL4126_12840</name>
    <name evidence="3" type="ORF">STMLT2P22_CBEKMEGD_03321</name>
</gene>
<dbReference type="EMBL" id="AAHJUT010000013">
    <property type="protein sequence ID" value="EBW9703584.1"/>
    <property type="molecule type" value="Genomic_DNA"/>
</dbReference>
<dbReference type="EMBL" id="AAKRET010000018">
    <property type="protein sequence ID" value="ECU8355292.1"/>
    <property type="molecule type" value="Genomic_DNA"/>
</dbReference>
<dbReference type="EMBL" id="AAKOIN010000021">
    <property type="protein sequence ID" value="ECT9315651.1"/>
    <property type="molecule type" value="Genomic_DNA"/>
</dbReference>
<evidence type="ECO:0000313" key="56">
    <source>
        <dbReference type="EMBL" id="ECV4392892.1"/>
    </source>
</evidence>
<evidence type="ECO:0000313" key="61">
    <source>
        <dbReference type="EMBL" id="HAC6070362.1"/>
    </source>
</evidence>
<evidence type="ECO:0000313" key="11">
    <source>
        <dbReference type="EMBL" id="EBV4693652.1"/>
    </source>
</evidence>
<evidence type="ECO:0000313" key="50">
    <source>
        <dbReference type="EMBL" id="ECT9315651.1"/>
    </source>
</evidence>
<evidence type="ECO:0000313" key="72">
    <source>
        <dbReference type="EMBL" id="HAC6979994.1"/>
    </source>
</evidence>
<dbReference type="Proteomes" id="UP000839911">
    <property type="component" value="Unassembled WGS sequence"/>
</dbReference>
<dbReference type="EMBL" id="AAHQLT010000018">
    <property type="protein sequence ID" value="EBZ2313242.1"/>
    <property type="molecule type" value="Genomic_DNA"/>
</dbReference>
<accession>A0A100URJ6</accession>
<dbReference type="EMBL" id="DAAHNT010000036">
    <property type="protein sequence ID" value="HAB6748012.1"/>
    <property type="molecule type" value="Genomic_DNA"/>
</dbReference>
<dbReference type="EMBL" id="AAHOYK010000017">
    <property type="protein sequence ID" value="EBY7544439.1"/>
    <property type="molecule type" value="Genomic_DNA"/>
</dbReference>
<reference evidence="1 76" key="1">
    <citation type="journal article" date="2015" name="Genome Announc.">
        <title>Complete Genome Sequencing of a Multidrug-Resistant and Human-Invasive Salmonella enterica Serovar Typhimurium Strain of the Emerging Sequence Type 213 Genotype.</title>
        <authorList>
            <person name="Calva E."/>
            <person name="Silva C."/>
            <person name="Zaidi M.B."/>
            <person name="Sanchez-Flores A."/>
            <person name="Estrada K."/>
            <person name="Silva G.G."/>
            <person name="Soto-Jimenez L.M."/>
            <person name="Wiesner M."/>
            <person name="Fernandez-Mora M."/>
            <person name="Edwards R.A."/>
            <person name="Vinuesa P."/>
        </authorList>
    </citation>
    <scope>NUCLEOTIDE SEQUENCE [LARGE SCALE GENOMIC DNA]</scope>
    <source>
        <strain evidence="1 76">YU39</strain>
    </source>
</reference>
<dbReference type="EMBL" id="AAKRWO010000039">
    <property type="protein sequence ID" value="ECV4392892.1"/>
    <property type="molecule type" value="Genomic_DNA"/>
</dbReference>
<dbReference type="EMBL" id="DAAMFA010000016">
    <property type="protein sequence ID" value="HAC6418291.1"/>
    <property type="molecule type" value="Genomic_DNA"/>
</dbReference>
<evidence type="ECO:0000313" key="71">
    <source>
        <dbReference type="EMBL" id="HAC6636597.1"/>
    </source>
</evidence>
<dbReference type="EMBL" id="DAAMCJ010000012">
    <property type="protein sequence ID" value="HAC6070362.1"/>
    <property type="molecule type" value="Genomic_DNA"/>
</dbReference>
<dbReference type="EMBL" id="DAAMFD010000017">
    <property type="protein sequence ID" value="HAC6376134.1"/>
    <property type="molecule type" value="Genomic_DNA"/>
</dbReference>
<evidence type="ECO:0000313" key="39">
    <source>
        <dbReference type="EMBL" id="EBY6858416.1"/>
    </source>
</evidence>
<evidence type="ECO:0000313" key="73">
    <source>
        <dbReference type="EMBL" id="HAC7035663.1"/>
    </source>
</evidence>
<dbReference type="EMBL" id="AAHEND010000013">
    <property type="protein sequence ID" value="EBV2100754.1"/>
    <property type="molecule type" value="Genomic_DNA"/>
</dbReference>
<reference evidence="7" key="4">
    <citation type="submission" date="2018-06" db="EMBL/GenBank/DDBJ databases">
        <authorList>
            <person name="Ashton P.M."/>
            <person name="Dallman T."/>
            <person name="Nair S."/>
            <person name="De Pinna E."/>
            <person name="Peters T."/>
            <person name="Grant K."/>
        </authorList>
    </citation>
    <scope>NUCLEOTIDE SEQUENCE</scope>
    <source>
        <strain evidence="12">135146</strain>
        <strain evidence="25">157366</strain>
        <strain evidence="30">211746</strain>
        <strain evidence="16">231108</strain>
        <strain evidence="13">251833</strain>
        <strain evidence="9">267728</strain>
        <strain evidence="21">268660</strain>
        <strain evidence="17">271054</strain>
        <strain evidence="74">29290</strain>
        <strain evidence="27">316338</strain>
        <strain evidence="31">320923</strain>
        <strain evidence="10">327172</strain>
        <strain evidence="8">352002</strain>
        <strain evidence="29">356083</strain>
        <strain evidence="22">369953</strain>
        <strain evidence="23">381321</strain>
        <strain evidence="24">402770</strain>
        <strain evidence="26">416336</strain>
        <strain evidence="19">420637</strain>
        <strain evidence="34">420650</strain>
        <strain evidence="18">422529</strain>
        <strain evidence="5">423108</strain>
        <strain evidence="75">425567</strain>
        <strain evidence="6">442688</strain>
        <strain evidence="11">461175</strain>
        <strain evidence="7">488670</strain>
        <strain evidence="14">506418</strain>
        <strain evidence="15">511625</strain>
        <strain evidence="43">511645</strain>
        <strain evidence="20">534025</strain>
        <strain evidence="28">548523</strain>
        <strain evidence="38">572519</strain>
        <strain evidence="32">573635</strain>
        <strain evidence="37">575110</strain>
        <strain evidence="42">576290</strain>
        <strain evidence="35">579288</strain>
        <strain evidence="36">582305</strain>
        <strain evidence="39">588460</strain>
        <strain evidence="41">588495</strain>
        <strain evidence="33">588909</strain>
        <strain evidence="40">605824</strain>
        <strain evidence="44">607825</strain>
    </source>
</reference>
<sequence>MYMGCRPDKTHGVAIRQNAGWRFAYPAYKNTVQAVSKFAMVRTPRPVAPAAHCSTGALR</sequence>
<evidence type="ECO:0000313" key="63">
    <source>
        <dbReference type="EMBL" id="HAC6327516.1"/>
    </source>
</evidence>
<dbReference type="EMBL" id="DAAHMV010000010">
    <property type="protein sequence ID" value="HAB6628032.1"/>
    <property type="molecule type" value="Genomic_DNA"/>
</dbReference>
<evidence type="ECO:0000313" key="3">
    <source>
        <dbReference type="EMBL" id="CAD5309875.1"/>
    </source>
</evidence>
<name>A0A0F7JAI7_SALTM</name>
<dbReference type="EMBL" id="AAHHXO010000017">
    <property type="protein sequence ID" value="EBW2868522.1"/>
    <property type="molecule type" value="Genomic_DNA"/>
</dbReference>
<reference evidence="55" key="3">
    <citation type="submission" date="2018-06" db="EMBL/GenBank/DDBJ databases">
        <authorList>
            <consortium name="NARMS: The National Antimicrobial Resistance Monitoring System"/>
        </authorList>
    </citation>
    <scope>NUCLEOTIDE SEQUENCE</scope>
    <source>
        <strain evidence="55">FSIS11810209</strain>
        <strain evidence="57">FSIS11811627</strain>
        <strain evidence="49">FSIS11812714</strain>
    </source>
</reference>
<dbReference type="AlphaFoldDB" id="A0A0F7JAI7"/>
<dbReference type="EMBL" id="RSUA01000019">
    <property type="protein sequence ID" value="MIT49576.1"/>
    <property type="molecule type" value="Genomic_DNA"/>
</dbReference>
<evidence type="ECO:0000313" key="47">
    <source>
        <dbReference type="EMBL" id="ECS8351820.1"/>
    </source>
</evidence>
<dbReference type="EMBL" id="AAHJCE010000014">
    <property type="protein sequence ID" value="EBW7329568.1"/>
    <property type="molecule type" value="Genomic_DNA"/>
</dbReference>
<evidence type="ECO:0000313" key="10">
    <source>
        <dbReference type="EMBL" id="EBV2100754.1"/>
    </source>
</evidence>
<evidence type="ECO:0000313" key="28">
    <source>
        <dbReference type="EMBL" id="EBY1262228.1"/>
    </source>
</evidence>
<evidence type="ECO:0000313" key="64">
    <source>
        <dbReference type="EMBL" id="HAC6352394.1"/>
    </source>
</evidence>
<dbReference type="EMBL" id="AAHLLQ010000017">
    <property type="protein sequence ID" value="EBX5044999.1"/>
    <property type="molecule type" value="Genomic_DNA"/>
</dbReference>
<dbReference type="EMBL" id="DAAMKO010000013">
    <property type="protein sequence ID" value="HAC7035663.1"/>
    <property type="molecule type" value="Genomic_DNA"/>
</dbReference>
<evidence type="ECO:0000313" key="43">
    <source>
        <dbReference type="EMBL" id="EBZ0487478.1"/>
    </source>
</evidence>
<dbReference type="EMBL" id="AAHMJT010000014">
    <property type="protein sequence ID" value="EBX8407779.1"/>
    <property type="molecule type" value="Genomic_DNA"/>
</dbReference>
<dbReference type="EMBL" id="AAHIYO010000017">
    <property type="protein sequence ID" value="EBW6891235.1"/>
    <property type="molecule type" value="Genomic_DNA"/>
</dbReference>
<dbReference type="EMBL" id="AAHFII010000003">
    <property type="protein sequence ID" value="EBV4693652.1"/>
    <property type="molecule type" value="Genomic_DNA"/>
</dbReference>
<dbReference type="EMBL" id="AAHOOE010000016">
    <property type="protein sequence ID" value="EBY6218369.1"/>
    <property type="molecule type" value="Genomic_DNA"/>
</dbReference>
<dbReference type="EMBL" id="AAHIPE010000017">
    <property type="protein sequence ID" value="EBW5463920.1"/>
    <property type="molecule type" value="Genomic_DNA"/>
</dbReference>
<dbReference type="EMBL" id="AAHOEJ010000017">
    <property type="protein sequence ID" value="EBY4781591.1"/>
    <property type="molecule type" value="Genomic_DNA"/>
</dbReference>
<dbReference type="EMBL" id="AAHPUT010000022">
    <property type="protein sequence ID" value="EBZ0248287.1"/>
    <property type="molecule type" value="Genomic_DNA"/>
</dbReference>
<dbReference type="EMBL" id="AAKPKQ010000019">
    <property type="protein sequence ID" value="ECU2719246.1"/>
    <property type="molecule type" value="Genomic_DNA"/>
</dbReference>
<dbReference type="Proteomes" id="UP000885385">
    <property type="component" value="Unassembled WGS sequence"/>
</dbReference>
<evidence type="ECO:0000313" key="25">
    <source>
        <dbReference type="EMBL" id="EBX5030053.1"/>
    </source>
</evidence>
<evidence type="ECO:0000313" key="45">
    <source>
        <dbReference type="EMBL" id="ECE0296721.1"/>
    </source>
</evidence>
<evidence type="ECO:0000313" key="36">
    <source>
        <dbReference type="EMBL" id="EBY6218369.1"/>
    </source>
</evidence>
<dbReference type="EMBL" id="AAKKKI010000013">
    <property type="protein sequence ID" value="ECS6984276.1"/>
    <property type="molecule type" value="Genomic_DNA"/>
</dbReference>
<evidence type="ECO:0000313" key="46">
    <source>
        <dbReference type="EMBL" id="ECS6984276.1"/>
    </source>
</evidence>
<evidence type="ECO:0000313" key="15">
    <source>
        <dbReference type="EMBL" id="EBW3417748.1"/>
    </source>
</evidence>
<evidence type="ECO:0000313" key="41">
    <source>
        <dbReference type="EMBL" id="EBZ0113241.1"/>
    </source>
</evidence>
<dbReference type="EMBL" id="DAAMGZ010000015">
    <property type="protein sequence ID" value="HAC6636597.1"/>
    <property type="molecule type" value="Genomic_DNA"/>
</dbReference>
<evidence type="ECO:0000313" key="75">
    <source>
        <dbReference type="EMBL" id="MLP86840.1"/>
    </source>
</evidence>
<reference evidence="4" key="7">
    <citation type="submission" date="2018-08" db="EMBL/GenBank/DDBJ databases">
        <authorList>
            <consortium name="GenomeTrakr network: Whole genome sequencing for foodborne pathogen traceback"/>
        </authorList>
    </citation>
    <scope>NUCLEOTIDE SEQUENCE</scope>
    <source>
        <strain evidence="4">FNW19e37</strain>
        <strain evidence="52">FSIS11704806</strain>
        <strain evidence="48">FSIS11812453</strain>
        <strain evidence="45 77">VA_WGS-00080</strain>
    </source>
</reference>
<evidence type="ECO:0000313" key="29">
    <source>
        <dbReference type="EMBL" id="EBY1702755.1"/>
    </source>
</evidence>
<evidence type="ECO:0000313" key="52">
    <source>
        <dbReference type="EMBL" id="ECT9796477.1"/>
    </source>
</evidence>
<dbReference type="EMBL" id="AAHOFC010000014">
    <property type="protein sequence ID" value="EBY4902615.1"/>
    <property type="molecule type" value="Genomic_DNA"/>
</dbReference>
<dbReference type="EMBL" id="AAHPWO010000020">
    <property type="protein sequence ID" value="EBZ0487478.1"/>
    <property type="molecule type" value="Genomic_DNA"/>
</dbReference>
<evidence type="ECO:0000313" key="54">
    <source>
        <dbReference type="EMBL" id="ECU8355292.1"/>
    </source>
</evidence>
<evidence type="ECO:0000313" key="48">
    <source>
        <dbReference type="EMBL" id="ECT2112680.1"/>
    </source>
</evidence>
<dbReference type="Proteomes" id="UP000839616">
    <property type="component" value="Unassembled WGS sequence"/>
</dbReference>
<evidence type="ECO:0000313" key="53">
    <source>
        <dbReference type="EMBL" id="ECU2719246.1"/>
    </source>
</evidence>
<dbReference type="EMBL" id="AAHHPX010000017">
    <property type="protein sequence ID" value="EBW1893321.1"/>
    <property type="molecule type" value="Genomic_DNA"/>
</dbReference>
<dbReference type="EMBL" id="DAAMHA010000013">
    <property type="protein sequence ID" value="HAC6627445.1"/>
    <property type="molecule type" value="Genomic_DNA"/>
</dbReference>
<dbReference type="Proteomes" id="UP000839907">
    <property type="component" value="Unassembled WGS sequence"/>
</dbReference>
<evidence type="ECO:0000313" key="34">
    <source>
        <dbReference type="EMBL" id="EBY4902615.1"/>
    </source>
</evidence>
<reference evidence="2" key="8">
    <citation type="submission" date="2020-07" db="EMBL/GenBank/DDBJ databases">
        <title>complete genome sequences of Salmonella enterica subsp. enterica serovar Typhimurium str. L-4126.</title>
        <authorList>
            <person name="Sekizuka T."/>
            <person name="Arai N."/>
            <person name="Akiba M."/>
            <person name="Kuroda M."/>
        </authorList>
    </citation>
    <scope>NUCLEOTIDE SEQUENCE</scope>
    <source>
        <strain evidence="2">L-4126</strain>
    </source>
</reference>
<reference evidence="59" key="5">
    <citation type="submission" date="2018-07" db="EMBL/GenBank/DDBJ databases">
        <authorList>
            <consortium name="NCBI Pathogen Detection Project"/>
        </authorList>
    </citation>
    <scope>NUCLEOTIDE SEQUENCE</scope>
    <source>
        <strain evidence="61">0508R6762</strain>
        <strain evidence="71">1730</strain>
        <strain evidence="70">1743</strain>
        <strain evidence="59">1823</strain>
        <strain evidence="68">2011-60-1378-1</strain>
        <strain evidence="66">2011-60-200-1</strain>
        <strain evidence="67">INSP 24</strain>
        <strain evidence="64">IVB 1544</strain>
        <strain evidence="69">IVB 232</strain>
        <strain evidence="63">M140</strain>
        <strain evidence="62">M155</strain>
        <strain evidence="60">Salmonella enterica</strain>
        <strain evidence="65">USFW 318</strain>
    </source>
</reference>
<evidence type="ECO:0000313" key="21">
    <source>
        <dbReference type="EMBL" id="EBW9703584.1"/>
    </source>
</evidence>
<evidence type="ECO:0000313" key="9">
    <source>
        <dbReference type="EMBL" id="EBV1697655.1"/>
    </source>
</evidence>
<evidence type="ECO:0000313" key="57">
    <source>
        <dbReference type="EMBL" id="ECV5317552.1"/>
    </source>
</evidence>